<evidence type="ECO:0000313" key="1">
    <source>
        <dbReference type="EMBL" id="MDP2564463.1"/>
    </source>
</evidence>
<comment type="caution">
    <text evidence="1">The sequence shown here is derived from an EMBL/GenBank/DDBJ whole genome shotgun (WGS) entry which is preliminary data.</text>
</comment>
<dbReference type="EMBL" id="JAUYVT010000004">
    <property type="protein sequence ID" value="MDP2564463.1"/>
    <property type="molecule type" value="Genomic_DNA"/>
</dbReference>
<name>A0ABT9FCE3_9GAMM</name>
<organism evidence="1 2">
    <name type="scientific">Pseudoalteromonas marina</name>
    <dbReference type="NCBI Taxonomy" id="267375"/>
    <lineage>
        <taxon>Bacteria</taxon>
        <taxon>Pseudomonadati</taxon>
        <taxon>Pseudomonadota</taxon>
        <taxon>Gammaproteobacteria</taxon>
        <taxon>Alteromonadales</taxon>
        <taxon>Pseudoalteromonadaceae</taxon>
        <taxon>Pseudoalteromonas</taxon>
    </lineage>
</organism>
<proteinExistence type="predicted"/>
<accession>A0ABT9FCE3</accession>
<reference evidence="1" key="1">
    <citation type="submission" date="2023-07" db="EMBL/GenBank/DDBJ databases">
        <title>Genome content predicts the carbon catabolic preferences of heterotrophic bacteria.</title>
        <authorList>
            <person name="Gralka M."/>
        </authorList>
    </citation>
    <scope>NUCLEOTIDE SEQUENCE</scope>
    <source>
        <strain evidence="1">4G09</strain>
    </source>
</reference>
<gene>
    <name evidence="1" type="ORF">Q8W34_07440</name>
</gene>
<evidence type="ECO:0000313" key="2">
    <source>
        <dbReference type="Proteomes" id="UP001177212"/>
    </source>
</evidence>
<keyword evidence="2" id="KW-1185">Reference proteome</keyword>
<protein>
    <submittedName>
        <fullName evidence="1">Uncharacterized protein</fullName>
    </submittedName>
</protein>
<dbReference type="Proteomes" id="UP001177212">
    <property type="component" value="Unassembled WGS sequence"/>
</dbReference>
<sequence>MEIQLLFGVGLALVGCLYLNGRYKYAHSKFLAERVSTHKKLEIDLDGFCGTWVSAKGVVFVFDKDGTVDVIDEGVFFGFVTPKGGAMTLDYEVVGSVIKFSAGGSVYINKLLINGCVPFDYIDGAKLSLHFNDDTYEFVKLDLE</sequence>
<dbReference type="RefSeq" id="WP_305471740.1">
    <property type="nucleotide sequence ID" value="NZ_JAUYVT010000004.1"/>
</dbReference>